<evidence type="ECO:0000313" key="2">
    <source>
        <dbReference type="Proteomes" id="UP001157109"/>
    </source>
</evidence>
<dbReference type="Proteomes" id="UP001157109">
    <property type="component" value="Unassembled WGS sequence"/>
</dbReference>
<protein>
    <submittedName>
        <fullName evidence="1">Uncharacterized protein</fullName>
    </submittedName>
</protein>
<comment type="caution">
    <text evidence="1">The sequence shown here is derived from an EMBL/GenBank/DDBJ whole genome shotgun (WGS) entry which is preliminary data.</text>
</comment>
<name>A0ABQ6HKH4_9MICO</name>
<accession>A0ABQ6HKH4</accession>
<sequence length="176" mass="18772">MPEPTFRYVLSPLMTCAVETERHVAGFGWDQPPRLFALVPTAQLIAAEPALAEQLGSADPDGFTAVEQDGLPTADSLEELLGQIAWPDEVAGTAIAVERVVVPPEAEQDLPADPQAALQALATHPDRTEVRLLVAVLRDGETTTALRQRAHDDDADVALGQDIAPGLVEALRATLR</sequence>
<dbReference type="EMBL" id="BSUJ01000001">
    <property type="protein sequence ID" value="GMA18497.1"/>
    <property type="molecule type" value="Genomic_DNA"/>
</dbReference>
<proteinExistence type="predicted"/>
<evidence type="ECO:0000313" key="1">
    <source>
        <dbReference type="EMBL" id="GMA18497.1"/>
    </source>
</evidence>
<gene>
    <name evidence="1" type="ORF">GCM10025862_05180</name>
</gene>
<dbReference type="InterPro" id="IPR047681">
    <property type="entry name" value="PPA1309-like"/>
</dbReference>
<reference evidence="2" key="1">
    <citation type="journal article" date="2019" name="Int. J. Syst. Evol. Microbiol.">
        <title>The Global Catalogue of Microorganisms (GCM) 10K type strain sequencing project: providing services to taxonomists for standard genome sequencing and annotation.</title>
        <authorList>
            <consortium name="The Broad Institute Genomics Platform"/>
            <consortium name="The Broad Institute Genome Sequencing Center for Infectious Disease"/>
            <person name="Wu L."/>
            <person name="Ma J."/>
        </authorList>
    </citation>
    <scope>NUCLEOTIDE SEQUENCE [LARGE SCALE GENOMIC DNA]</scope>
    <source>
        <strain evidence="2">NBRC 105830</strain>
    </source>
</reference>
<keyword evidence="2" id="KW-1185">Reference proteome</keyword>
<organism evidence="1 2">
    <name type="scientific">Arsenicicoccus piscis</name>
    <dbReference type="NCBI Taxonomy" id="673954"/>
    <lineage>
        <taxon>Bacteria</taxon>
        <taxon>Bacillati</taxon>
        <taxon>Actinomycetota</taxon>
        <taxon>Actinomycetes</taxon>
        <taxon>Micrococcales</taxon>
        <taxon>Intrasporangiaceae</taxon>
        <taxon>Arsenicicoccus</taxon>
    </lineage>
</organism>
<dbReference type="NCBIfam" id="NF040618">
    <property type="entry name" value="PPA1309_fam"/>
    <property type="match status" value="1"/>
</dbReference>